<evidence type="ECO:0000256" key="6">
    <source>
        <dbReference type="SAM" id="MobiDB-lite"/>
    </source>
</evidence>
<keyword evidence="3 5" id="KW-0238">DNA-binding</keyword>
<dbReference type="GO" id="GO:0003677">
    <property type="term" value="F:DNA binding"/>
    <property type="evidence" value="ECO:0007669"/>
    <property type="project" value="UniProtKB-UniRule"/>
</dbReference>
<reference evidence="8 9" key="1">
    <citation type="submission" date="2020-08" db="EMBL/GenBank/DDBJ databases">
        <title>Genome sequence of Nocardioides mesophilus KACC 16243T.</title>
        <authorList>
            <person name="Hyun D.-W."/>
            <person name="Bae J.-W."/>
        </authorList>
    </citation>
    <scope>NUCLEOTIDE SEQUENCE [LARGE SCALE GENOMIC DNA]</scope>
    <source>
        <strain evidence="8 9">KACC 16243</strain>
    </source>
</reference>
<dbReference type="GO" id="GO:0006355">
    <property type="term" value="P:regulation of DNA-templated transcription"/>
    <property type="evidence" value="ECO:0007669"/>
    <property type="project" value="InterPro"/>
</dbReference>
<evidence type="ECO:0000313" key="9">
    <source>
        <dbReference type="Proteomes" id="UP000515947"/>
    </source>
</evidence>
<feature type="DNA-binding region" description="OmpR/PhoB-type" evidence="5">
    <location>
        <begin position="1"/>
        <end position="97"/>
    </location>
</feature>
<dbReference type="InterPro" id="IPR011990">
    <property type="entry name" value="TPR-like_helical_dom_sf"/>
</dbReference>
<dbReference type="InterPro" id="IPR036388">
    <property type="entry name" value="WH-like_DNA-bd_sf"/>
</dbReference>
<dbReference type="InterPro" id="IPR016032">
    <property type="entry name" value="Sig_transdc_resp-reg_C-effctor"/>
</dbReference>
<gene>
    <name evidence="8" type="ORF">H9L09_00030</name>
</gene>
<keyword evidence="2" id="KW-0805">Transcription regulation</keyword>
<dbReference type="CDD" id="cd15831">
    <property type="entry name" value="BTAD"/>
    <property type="match status" value="1"/>
</dbReference>
<dbReference type="Pfam" id="PF03704">
    <property type="entry name" value="BTAD"/>
    <property type="match status" value="1"/>
</dbReference>
<dbReference type="SUPFAM" id="SSF52540">
    <property type="entry name" value="P-loop containing nucleoside triphosphate hydrolases"/>
    <property type="match status" value="1"/>
</dbReference>
<dbReference type="Gene3D" id="1.25.40.10">
    <property type="entry name" value="Tetratricopeptide repeat domain"/>
    <property type="match status" value="1"/>
</dbReference>
<feature type="compositionally biased region" description="Low complexity" evidence="6">
    <location>
        <begin position="273"/>
        <end position="308"/>
    </location>
</feature>
<dbReference type="SUPFAM" id="SSF48452">
    <property type="entry name" value="TPR-like"/>
    <property type="match status" value="1"/>
</dbReference>
<dbReference type="Pfam" id="PF00486">
    <property type="entry name" value="Trans_reg_C"/>
    <property type="match status" value="1"/>
</dbReference>
<accession>A0A7G9RBH5</accession>
<dbReference type="InterPro" id="IPR005158">
    <property type="entry name" value="BTAD"/>
</dbReference>
<dbReference type="RefSeq" id="WP_187578792.1">
    <property type="nucleotide sequence ID" value="NZ_CP060713.1"/>
</dbReference>
<dbReference type="Pfam" id="PF13191">
    <property type="entry name" value="AAA_16"/>
    <property type="match status" value="1"/>
</dbReference>
<sequence>MRVSVLGAVEARSDSGPVDLGTPKQRALLTALALSRGRPVPADSLADLLWDGAPPAQAATTLQGYVAGLRRALEPDRPARAPATILVTRGAGYALEVTAEDLDASRFDAAVATAHQRLAARSDPLDQAGLEALLDELDATLALWRGRPYADLEEAAAAVAERARLEELRLVALEDRAVAGLALGRHATVAAELESLTTHHPLRERLWALRALALTRSGRQADALEVLRRVRTLLADELGLEPGAELRDLQAAVLRQDPALDWTPPPAAPRLVSAQSPAADTATPTPDRQTPATQTPAAGTAAGSGPRASQPGPPPLPTWPMVGRRAELDALVGLLDRAEGGVPAFAAVVGEPGIGKSRLLAELSARASARGATVLLGRCSQDDGAPPLWPWAGVLRGLDRPLPTAEHDDESSRFRTWDDIVAALRSEAADQTLLVLLDDLHWADVSSLRVLGLLLESLDAGRLLVVTTWRDRPAPSGALGAVAEQLSRRHALRLQLHGLGAEDVTRVVEAVAEQRPSPDQADALRHRTDGNPFFLVEYARLAGRDGDLAALLDEPDPPHAVTDVVARRLDRLPGPTRAALAVASVVGRAFDLATLVAATGTGEDELLDALDDAVGAGLVREDGVGAFRFAHALVRDTVEATTSPTRRARWHARVAEALEGVPGREGEVARHWHAAGPGHVARAWRAGLRAGKAALRVHAYDEATALLLPALEALGADPQATPAEEYGVLVELAAAHRGNGNWIDLRPVVHRALAAADRAGDEAAYARAALLTSSDALWQAAHHGKVDPVLVAALRRSLDRLPTGDDELRCRAMLALAGELYYGVAAAEREALAGEAVAMARRIGDPALLMSACCNAFVSTWRPATTDSRAALAREALDIAVRLGDAHALTFVRTVCAVSAAELGDTKALATMASLAREGAEQQRNVYALVVLDSLEIPWLVMRGEQQRAEELLAHMVTIGQKMGLAQQDDAVSGAVFSLLLWRGEHEQVVARLAEVVEEQVLPVAAALLAMLTRAGRLEEARALLSAGELDLGPDTWFALLPWSFAAEVALALDEPRLAATAYRLLAPHAGRMACAGSGVALGPVDAYLALAARALGETALATRHADAAVERCRAWRIPLAESWFTGQRERWDF</sequence>
<keyword evidence="4" id="KW-0804">Transcription</keyword>
<protein>
    <submittedName>
        <fullName evidence="8">AAA family ATPase</fullName>
    </submittedName>
</protein>
<evidence type="ECO:0000313" key="8">
    <source>
        <dbReference type="EMBL" id="QNN52950.1"/>
    </source>
</evidence>
<dbReference type="Gene3D" id="1.10.10.10">
    <property type="entry name" value="Winged helix-like DNA-binding domain superfamily/Winged helix DNA-binding domain"/>
    <property type="match status" value="1"/>
</dbReference>
<dbReference type="KEGG" id="nmes:H9L09_00030"/>
<dbReference type="AlphaFoldDB" id="A0A7G9RBH5"/>
<dbReference type="SMART" id="SM00862">
    <property type="entry name" value="Trans_reg_C"/>
    <property type="match status" value="1"/>
</dbReference>
<feature type="domain" description="OmpR/PhoB-type" evidence="7">
    <location>
        <begin position="1"/>
        <end position="97"/>
    </location>
</feature>
<feature type="region of interest" description="Disordered" evidence="6">
    <location>
        <begin position="260"/>
        <end position="319"/>
    </location>
</feature>
<dbReference type="InterPro" id="IPR041664">
    <property type="entry name" value="AAA_16"/>
</dbReference>
<evidence type="ECO:0000256" key="1">
    <source>
        <dbReference type="ARBA" id="ARBA00005820"/>
    </source>
</evidence>
<dbReference type="Proteomes" id="UP000515947">
    <property type="component" value="Chromosome"/>
</dbReference>
<dbReference type="PROSITE" id="PS51755">
    <property type="entry name" value="OMPR_PHOB"/>
    <property type="match status" value="1"/>
</dbReference>
<keyword evidence="9" id="KW-1185">Reference proteome</keyword>
<dbReference type="EMBL" id="CP060713">
    <property type="protein sequence ID" value="QNN52950.1"/>
    <property type="molecule type" value="Genomic_DNA"/>
</dbReference>
<dbReference type="SMART" id="SM01043">
    <property type="entry name" value="BTAD"/>
    <property type="match status" value="1"/>
</dbReference>
<proteinExistence type="inferred from homology"/>
<dbReference type="InterPro" id="IPR001867">
    <property type="entry name" value="OmpR/PhoB-type_DNA-bd"/>
</dbReference>
<dbReference type="PANTHER" id="PTHR35807:SF1">
    <property type="entry name" value="TRANSCRIPTIONAL REGULATOR REDD"/>
    <property type="match status" value="1"/>
</dbReference>
<dbReference type="GO" id="GO:0000160">
    <property type="term" value="P:phosphorelay signal transduction system"/>
    <property type="evidence" value="ECO:0007669"/>
    <property type="project" value="InterPro"/>
</dbReference>
<dbReference type="InterPro" id="IPR051677">
    <property type="entry name" value="AfsR-DnrI-RedD_regulator"/>
</dbReference>
<organism evidence="8 9">
    <name type="scientific">Nocardioides mesophilus</name>
    <dbReference type="NCBI Taxonomy" id="433659"/>
    <lineage>
        <taxon>Bacteria</taxon>
        <taxon>Bacillati</taxon>
        <taxon>Actinomycetota</taxon>
        <taxon>Actinomycetes</taxon>
        <taxon>Propionibacteriales</taxon>
        <taxon>Nocardioidaceae</taxon>
        <taxon>Nocardioides</taxon>
    </lineage>
</organism>
<dbReference type="Gene3D" id="3.40.50.300">
    <property type="entry name" value="P-loop containing nucleotide triphosphate hydrolases"/>
    <property type="match status" value="1"/>
</dbReference>
<name>A0A7G9RBH5_9ACTN</name>
<dbReference type="InterPro" id="IPR027417">
    <property type="entry name" value="P-loop_NTPase"/>
</dbReference>
<evidence type="ECO:0000256" key="2">
    <source>
        <dbReference type="ARBA" id="ARBA00023015"/>
    </source>
</evidence>
<evidence type="ECO:0000256" key="3">
    <source>
        <dbReference type="ARBA" id="ARBA00023125"/>
    </source>
</evidence>
<dbReference type="SUPFAM" id="SSF46894">
    <property type="entry name" value="C-terminal effector domain of the bipartite response regulators"/>
    <property type="match status" value="1"/>
</dbReference>
<dbReference type="PANTHER" id="PTHR35807">
    <property type="entry name" value="TRANSCRIPTIONAL REGULATOR REDD-RELATED"/>
    <property type="match status" value="1"/>
</dbReference>
<evidence type="ECO:0000256" key="4">
    <source>
        <dbReference type="ARBA" id="ARBA00023163"/>
    </source>
</evidence>
<comment type="similarity">
    <text evidence="1">Belongs to the AfsR/DnrI/RedD regulatory family.</text>
</comment>
<evidence type="ECO:0000256" key="5">
    <source>
        <dbReference type="PROSITE-ProRule" id="PRU01091"/>
    </source>
</evidence>
<evidence type="ECO:0000259" key="7">
    <source>
        <dbReference type="PROSITE" id="PS51755"/>
    </source>
</evidence>